<evidence type="ECO:0000313" key="2">
    <source>
        <dbReference type="Proteomes" id="UP000321275"/>
    </source>
</evidence>
<reference evidence="1 2" key="1">
    <citation type="submission" date="2019-07" db="EMBL/GenBank/DDBJ databases">
        <title>Whole genome shotgun sequence of Halomonas pacifica NBRC 102220.</title>
        <authorList>
            <person name="Hosoyama A."/>
            <person name="Uohara A."/>
            <person name="Ohji S."/>
            <person name="Ichikawa N."/>
        </authorList>
    </citation>
    <scope>NUCLEOTIDE SEQUENCE [LARGE SCALE GENOMIC DNA]</scope>
    <source>
        <strain evidence="1 2">NBRC 102220</strain>
    </source>
</reference>
<organism evidence="1 2">
    <name type="scientific">Bisbaumannia pacifica</name>
    <dbReference type="NCBI Taxonomy" id="77098"/>
    <lineage>
        <taxon>Bacteria</taxon>
        <taxon>Pseudomonadati</taxon>
        <taxon>Pseudomonadota</taxon>
        <taxon>Gammaproteobacteria</taxon>
        <taxon>Oceanospirillales</taxon>
        <taxon>Halomonadaceae</taxon>
        <taxon>Bisbaumannia</taxon>
    </lineage>
</organism>
<dbReference type="InterPro" id="IPR011009">
    <property type="entry name" value="Kinase-like_dom_sf"/>
</dbReference>
<proteinExistence type="predicted"/>
<dbReference type="OrthoDB" id="9810277at2"/>
<dbReference type="PANTHER" id="PTHR43883">
    <property type="entry name" value="SLR0207 PROTEIN"/>
    <property type="match status" value="1"/>
</dbReference>
<dbReference type="SUPFAM" id="SSF56112">
    <property type="entry name" value="Protein kinase-like (PK-like)"/>
    <property type="match status" value="1"/>
</dbReference>
<dbReference type="PANTHER" id="PTHR43883:SF1">
    <property type="entry name" value="GLUCONOKINASE"/>
    <property type="match status" value="1"/>
</dbReference>
<evidence type="ECO:0000313" key="1">
    <source>
        <dbReference type="EMBL" id="GEK47904.1"/>
    </source>
</evidence>
<keyword evidence="2" id="KW-1185">Reference proteome</keyword>
<dbReference type="InterPro" id="IPR027417">
    <property type="entry name" value="P-loop_NTPase"/>
</dbReference>
<sequence>MSETLIQALRDPACYDHDVTGVEVHETHISWILLTGDYAYKIKKPLEFGSFLDFSTLEQRRRLCEQEVRLNRRLAPSLYLAAVPISGTPEAPRVDDASAPFEYAVKMRQFSNRHLFSTLQEEGSLSLELIDDLIDQLVDFHESAARIAPDDPLGGAEATAEILAREFTLIAPRLPGEARLARLERLQALVEETQARLAPVLTERHAQGFVRETHGDIHLGNAVRHRGRALLFDGIEFNDALRWSDVGCDLAFLLMDLEARDERALAHHALNRYLELSGDYGLVRALGYYKLYRALVRVKVAALRLEQVGGDEREAVLAEIDHYLGLAEGYAEFRFPYLVLGAGVSGSGKSRFTGEMVRRLGAVRLRSDVERKRLYGFAPLADSRGSDVALYAPEATRRTYQRLARLTGTLLEAGLPVCIDATCLARWQRDLLSHEAEARGLPQLIVSFEADEATLRRRIEKRTRRGGDPSEAGLAVLERQLATREPFAEEERCHLVHLDTTAADASETLVSLIRQHMGHAVGEVD</sequence>
<dbReference type="Proteomes" id="UP000321275">
    <property type="component" value="Unassembled WGS sequence"/>
</dbReference>
<protein>
    <submittedName>
        <fullName evidence="1">Uncharacterized protein</fullName>
    </submittedName>
</protein>
<name>A0A510X927_9GAMM</name>
<dbReference type="EMBL" id="BJUK01000023">
    <property type="protein sequence ID" value="GEK47904.1"/>
    <property type="molecule type" value="Genomic_DNA"/>
</dbReference>
<comment type="caution">
    <text evidence="1">The sequence shown here is derived from an EMBL/GenBank/DDBJ whole genome shotgun (WGS) entry which is preliminary data.</text>
</comment>
<gene>
    <name evidence="1" type="ORF">HPA02_21870</name>
</gene>
<dbReference type="InterPro" id="IPR052732">
    <property type="entry name" value="Cell-binding_unc_protein"/>
</dbReference>
<dbReference type="Pfam" id="PF13671">
    <property type="entry name" value="AAA_33"/>
    <property type="match status" value="1"/>
</dbReference>
<accession>A0A510X927</accession>
<dbReference type="AlphaFoldDB" id="A0A510X927"/>
<dbReference type="RefSeq" id="WP_146803242.1">
    <property type="nucleotide sequence ID" value="NZ_BJUK01000023.1"/>
</dbReference>
<dbReference type="SUPFAM" id="SSF52540">
    <property type="entry name" value="P-loop containing nucleoside triphosphate hydrolases"/>
    <property type="match status" value="1"/>
</dbReference>
<dbReference type="Gene3D" id="3.40.50.300">
    <property type="entry name" value="P-loop containing nucleotide triphosphate hydrolases"/>
    <property type="match status" value="1"/>
</dbReference>